<keyword evidence="1" id="KW-0472">Membrane</keyword>
<dbReference type="EMBL" id="JBHUMA010000004">
    <property type="protein sequence ID" value="MFD2597854.1"/>
    <property type="molecule type" value="Genomic_DNA"/>
</dbReference>
<feature type="transmembrane region" description="Helical" evidence="1">
    <location>
        <begin position="6"/>
        <end position="24"/>
    </location>
</feature>
<accession>A0ABW5NIJ7</accession>
<evidence type="ECO:0000313" key="3">
    <source>
        <dbReference type="Proteomes" id="UP001597393"/>
    </source>
</evidence>
<evidence type="ECO:0000256" key="1">
    <source>
        <dbReference type="SAM" id="Phobius"/>
    </source>
</evidence>
<gene>
    <name evidence="2" type="ORF">ACFSQ3_02735</name>
</gene>
<name>A0ABW5NIJ7_9SPHI</name>
<keyword evidence="3" id="KW-1185">Reference proteome</keyword>
<protein>
    <submittedName>
        <fullName evidence="2">Uncharacterized protein</fullName>
    </submittedName>
</protein>
<sequence length="486" mass="54741">MKTINLFPIIFFFATAALFINIGCHKDPSIKSDDSEDDFYQVQFDIQQISAGINRTGDTNTDSSQGNVDAAELQYLYFWSFNNGVLDPDIAVESGAKISFNDGQDPKSFGVGWPFEDFPAGRSLTMSGVKELILEIPLKSVQSLSNLGFDISSSNTGPKAFDLYYSFDDGERKDMQKSNQFANVNQSHARNSFRFEWNNEDVSQFDKLFIFLLPSAGERAEGSNYNENTGALRLDNIFIRGKEKERVPQQGDQLHIYAFDQRTGDLAGSLISDYTGASSKASLSLPHGTYRLSFIRHSATEGMLIPANISSASSFYYGNRFDNHIAQIYGYEEELFVKEDVRQAVVLNRYYSKIGFQFTDGRDLSAVDRIVVARIHEPFSYAPFNKEGSNPILDQTEIIVKPNFAQTKTFYFNQFLGNLEKAVDLSYHVIAYDKDGKVLKDFKVSASTKNNTQVLFRGELLGHIPFNTAFDITINEDWDDSIEGEF</sequence>
<evidence type="ECO:0000313" key="2">
    <source>
        <dbReference type="EMBL" id="MFD2597854.1"/>
    </source>
</evidence>
<keyword evidence="1" id="KW-1133">Transmembrane helix</keyword>
<dbReference type="Proteomes" id="UP001597393">
    <property type="component" value="Unassembled WGS sequence"/>
</dbReference>
<keyword evidence="1" id="KW-0812">Transmembrane</keyword>
<organism evidence="2 3">
    <name type="scientific">Sphingobacterium corticis</name>
    <dbReference type="NCBI Taxonomy" id="1812823"/>
    <lineage>
        <taxon>Bacteria</taxon>
        <taxon>Pseudomonadati</taxon>
        <taxon>Bacteroidota</taxon>
        <taxon>Sphingobacteriia</taxon>
        <taxon>Sphingobacteriales</taxon>
        <taxon>Sphingobacteriaceae</taxon>
        <taxon>Sphingobacterium</taxon>
    </lineage>
</organism>
<dbReference type="RefSeq" id="WP_380867275.1">
    <property type="nucleotide sequence ID" value="NZ_JBHUMA010000004.1"/>
</dbReference>
<reference evidence="3" key="1">
    <citation type="journal article" date="2019" name="Int. J. Syst. Evol. Microbiol.">
        <title>The Global Catalogue of Microorganisms (GCM) 10K type strain sequencing project: providing services to taxonomists for standard genome sequencing and annotation.</title>
        <authorList>
            <consortium name="The Broad Institute Genomics Platform"/>
            <consortium name="The Broad Institute Genome Sequencing Center for Infectious Disease"/>
            <person name="Wu L."/>
            <person name="Ma J."/>
        </authorList>
    </citation>
    <scope>NUCLEOTIDE SEQUENCE [LARGE SCALE GENOMIC DNA]</scope>
    <source>
        <strain evidence="3">KCTC 42248</strain>
    </source>
</reference>
<comment type="caution">
    <text evidence="2">The sequence shown here is derived from an EMBL/GenBank/DDBJ whole genome shotgun (WGS) entry which is preliminary data.</text>
</comment>
<proteinExistence type="predicted"/>